<evidence type="ECO:0000256" key="2">
    <source>
        <dbReference type="ARBA" id="ARBA00022517"/>
    </source>
</evidence>
<gene>
    <name evidence="7" type="ORF">A2751_04055</name>
</gene>
<proteinExistence type="inferred from homology"/>
<protein>
    <recommendedName>
        <fullName evidence="5">Putative pre-16S rRNA nuclease</fullName>
        <ecNumber evidence="5">3.1.-.-</ecNumber>
    </recommendedName>
</protein>
<keyword evidence="3 5" id="KW-0540">Nuclease</keyword>
<dbReference type="CDD" id="cd16964">
    <property type="entry name" value="YqgF"/>
    <property type="match status" value="1"/>
</dbReference>
<feature type="domain" description="YqgF/RNase H-like" evidence="6">
    <location>
        <begin position="7"/>
        <end position="103"/>
    </location>
</feature>
<comment type="similarity">
    <text evidence="5">Belongs to the YqgF HJR family.</text>
</comment>
<dbReference type="AlphaFoldDB" id="A0A1F5NKR3"/>
<dbReference type="HAMAP" id="MF_00651">
    <property type="entry name" value="Nuclease_YqgF"/>
    <property type="match status" value="1"/>
</dbReference>
<dbReference type="GO" id="GO:0004518">
    <property type="term" value="F:nuclease activity"/>
    <property type="evidence" value="ECO:0007669"/>
    <property type="project" value="UniProtKB-KW"/>
</dbReference>
<evidence type="ECO:0000313" key="8">
    <source>
        <dbReference type="Proteomes" id="UP000176864"/>
    </source>
</evidence>
<comment type="subcellular location">
    <subcellularLocation>
        <location evidence="5">Cytoplasm</location>
    </subcellularLocation>
</comment>
<dbReference type="PANTHER" id="PTHR33317:SF4">
    <property type="entry name" value="POLYNUCLEOTIDYL TRANSFERASE, RIBONUCLEASE H-LIKE SUPERFAMILY PROTEIN"/>
    <property type="match status" value="1"/>
</dbReference>
<evidence type="ECO:0000256" key="3">
    <source>
        <dbReference type="ARBA" id="ARBA00022722"/>
    </source>
</evidence>
<dbReference type="InterPro" id="IPR005227">
    <property type="entry name" value="YqgF"/>
</dbReference>
<keyword evidence="2 5" id="KW-0690">Ribosome biogenesis</keyword>
<dbReference type="Proteomes" id="UP000176864">
    <property type="component" value="Unassembled WGS sequence"/>
</dbReference>
<sequence length="130" mass="15018">MITYNLGRILALDYGTKRIGIAVTDETKTISIPKPYILNAEKEKLNEFVKENEVEEILLGLPLGLSGQETESTKKVREFGAWLKETINLPVRLIDERLTTQEIRRTETNKELIDSLVAQKMLERYLEKIR</sequence>
<dbReference type="GO" id="GO:0016788">
    <property type="term" value="F:hydrolase activity, acting on ester bonds"/>
    <property type="evidence" value="ECO:0007669"/>
    <property type="project" value="UniProtKB-UniRule"/>
</dbReference>
<evidence type="ECO:0000256" key="5">
    <source>
        <dbReference type="HAMAP-Rule" id="MF_00651"/>
    </source>
</evidence>
<name>A0A1F5NKR3_9BACT</name>
<dbReference type="Pfam" id="PF03652">
    <property type="entry name" value="RuvX"/>
    <property type="match status" value="1"/>
</dbReference>
<dbReference type="PANTHER" id="PTHR33317">
    <property type="entry name" value="POLYNUCLEOTIDYL TRANSFERASE, RIBONUCLEASE H-LIKE SUPERFAMILY PROTEIN"/>
    <property type="match status" value="1"/>
</dbReference>
<keyword evidence="1 5" id="KW-0963">Cytoplasm</keyword>
<dbReference type="GO" id="GO:0000967">
    <property type="term" value="P:rRNA 5'-end processing"/>
    <property type="evidence" value="ECO:0007669"/>
    <property type="project" value="UniProtKB-UniRule"/>
</dbReference>
<dbReference type="InterPro" id="IPR037027">
    <property type="entry name" value="YqgF/RNaseH-like_dom_sf"/>
</dbReference>
<keyword evidence="4 5" id="KW-0378">Hydrolase</keyword>
<evidence type="ECO:0000256" key="4">
    <source>
        <dbReference type="ARBA" id="ARBA00022801"/>
    </source>
</evidence>
<reference evidence="7 8" key="1">
    <citation type="journal article" date="2016" name="Nat. Commun.">
        <title>Thousands of microbial genomes shed light on interconnected biogeochemical processes in an aquifer system.</title>
        <authorList>
            <person name="Anantharaman K."/>
            <person name="Brown C.T."/>
            <person name="Hug L.A."/>
            <person name="Sharon I."/>
            <person name="Castelle C.J."/>
            <person name="Probst A.J."/>
            <person name="Thomas B.C."/>
            <person name="Singh A."/>
            <person name="Wilkins M.J."/>
            <person name="Karaoz U."/>
            <person name="Brodie E.L."/>
            <person name="Williams K.H."/>
            <person name="Hubbard S.S."/>
            <person name="Banfield J.F."/>
        </authorList>
    </citation>
    <scope>NUCLEOTIDE SEQUENCE [LARGE SCALE GENOMIC DNA]</scope>
</reference>
<dbReference type="SMART" id="SM00732">
    <property type="entry name" value="YqgFc"/>
    <property type="match status" value="1"/>
</dbReference>
<dbReference type="GO" id="GO:0005829">
    <property type="term" value="C:cytosol"/>
    <property type="evidence" value="ECO:0007669"/>
    <property type="project" value="TreeGrafter"/>
</dbReference>
<comment type="function">
    <text evidence="5">Could be a nuclease involved in processing of the 5'-end of pre-16S rRNA.</text>
</comment>
<organism evidence="7 8">
    <name type="scientific">Candidatus Doudnabacteria bacterium RIFCSPHIGHO2_01_FULL_46_14</name>
    <dbReference type="NCBI Taxonomy" id="1817824"/>
    <lineage>
        <taxon>Bacteria</taxon>
        <taxon>Candidatus Doudnaibacteriota</taxon>
    </lineage>
</organism>
<evidence type="ECO:0000313" key="7">
    <source>
        <dbReference type="EMBL" id="OGE78296.1"/>
    </source>
</evidence>
<evidence type="ECO:0000256" key="1">
    <source>
        <dbReference type="ARBA" id="ARBA00022490"/>
    </source>
</evidence>
<evidence type="ECO:0000259" key="6">
    <source>
        <dbReference type="SMART" id="SM00732"/>
    </source>
</evidence>
<dbReference type="InterPro" id="IPR012337">
    <property type="entry name" value="RNaseH-like_sf"/>
</dbReference>
<dbReference type="Gene3D" id="3.30.420.140">
    <property type="entry name" value="YqgF/RNase H-like domain"/>
    <property type="match status" value="1"/>
</dbReference>
<dbReference type="SUPFAM" id="SSF53098">
    <property type="entry name" value="Ribonuclease H-like"/>
    <property type="match status" value="1"/>
</dbReference>
<dbReference type="EMBL" id="MFEK01000014">
    <property type="protein sequence ID" value="OGE78296.1"/>
    <property type="molecule type" value="Genomic_DNA"/>
</dbReference>
<comment type="caution">
    <text evidence="7">The sequence shown here is derived from an EMBL/GenBank/DDBJ whole genome shotgun (WGS) entry which is preliminary data.</text>
</comment>
<dbReference type="NCBIfam" id="TIGR00250">
    <property type="entry name" value="RNAse_H_YqgF"/>
    <property type="match status" value="1"/>
</dbReference>
<dbReference type="EC" id="3.1.-.-" evidence="5"/>
<accession>A0A1F5NKR3</accession>
<dbReference type="STRING" id="1817824.A2751_04055"/>
<dbReference type="InterPro" id="IPR006641">
    <property type="entry name" value="YqgF/RNaseH-like_dom"/>
</dbReference>